<gene>
    <name evidence="7" type="ORF">DBY38_08720</name>
    <name evidence="8" type="ORF">SAMN04487885_11664</name>
</gene>
<dbReference type="OrthoDB" id="3176438at2"/>
<name>A0A1I2MRN8_9CLOT</name>
<evidence type="ECO:0000313" key="9">
    <source>
        <dbReference type="Proteomes" id="UP000182135"/>
    </source>
</evidence>
<evidence type="ECO:0000256" key="4">
    <source>
        <dbReference type="ARBA" id="ARBA00022989"/>
    </source>
</evidence>
<feature type="transmembrane region" description="Helical" evidence="6">
    <location>
        <begin position="7"/>
        <end position="24"/>
    </location>
</feature>
<feature type="transmembrane region" description="Helical" evidence="6">
    <location>
        <begin position="59"/>
        <end position="78"/>
    </location>
</feature>
<dbReference type="InterPro" id="IPR005538">
    <property type="entry name" value="LrgA/CidA"/>
</dbReference>
<dbReference type="GO" id="GO:0005886">
    <property type="term" value="C:plasma membrane"/>
    <property type="evidence" value="ECO:0007669"/>
    <property type="project" value="UniProtKB-SubCell"/>
</dbReference>
<dbReference type="PANTHER" id="PTHR33931">
    <property type="entry name" value="HOLIN-LIKE PROTEIN CIDA-RELATED"/>
    <property type="match status" value="1"/>
</dbReference>
<organism evidence="8 9">
    <name type="scientific">Clostridium cadaveris</name>
    <dbReference type="NCBI Taxonomy" id="1529"/>
    <lineage>
        <taxon>Bacteria</taxon>
        <taxon>Bacillati</taxon>
        <taxon>Bacillota</taxon>
        <taxon>Clostridia</taxon>
        <taxon>Eubacteriales</taxon>
        <taxon>Clostridiaceae</taxon>
        <taxon>Clostridium</taxon>
    </lineage>
</organism>
<keyword evidence="5 6" id="KW-0472">Membrane</keyword>
<proteinExistence type="predicted"/>
<comment type="subcellular location">
    <subcellularLocation>
        <location evidence="1">Cell membrane</location>
        <topology evidence="1">Multi-pass membrane protein</topology>
    </subcellularLocation>
</comment>
<evidence type="ECO:0000256" key="3">
    <source>
        <dbReference type="ARBA" id="ARBA00022692"/>
    </source>
</evidence>
<accession>A0A1I2MRN8</accession>
<protein>
    <submittedName>
        <fullName evidence="7">CidA/LrgA family protein</fullName>
    </submittedName>
    <submittedName>
        <fullName evidence="8">Holin-like protein</fullName>
    </submittedName>
</protein>
<dbReference type="Proteomes" id="UP000246114">
    <property type="component" value="Unassembled WGS sequence"/>
</dbReference>
<evidence type="ECO:0000256" key="6">
    <source>
        <dbReference type="SAM" id="Phobius"/>
    </source>
</evidence>
<keyword evidence="9" id="KW-1185">Reference proteome</keyword>
<dbReference type="EMBL" id="QAMZ01000043">
    <property type="protein sequence ID" value="PWL52949.1"/>
    <property type="molecule type" value="Genomic_DNA"/>
</dbReference>
<feature type="transmembrane region" description="Helical" evidence="6">
    <location>
        <begin position="84"/>
        <end position="111"/>
    </location>
</feature>
<evidence type="ECO:0000256" key="1">
    <source>
        <dbReference type="ARBA" id="ARBA00004651"/>
    </source>
</evidence>
<keyword evidence="3 6" id="KW-0812">Transmembrane</keyword>
<dbReference type="AlphaFoldDB" id="A0A1I2MRN8"/>
<keyword evidence="4 6" id="KW-1133">Transmembrane helix</keyword>
<reference evidence="7 10" key="2">
    <citation type="submission" date="2018-03" db="EMBL/GenBank/DDBJ databases">
        <title>The uncultured portion of the human microbiome is neutrally assembled.</title>
        <authorList>
            <person name="Jeraldo P."/>
            <person name="Boardman L."/>
            <person name="White B.A."/>
            <person name="Nelson H."/>
            <person name="Goldenfeld N."/>
            <person name="Chia N."/>
        </authorList>
    </citation>
    <scope>NUCLEOTIDE SEQUENCE [LARGE SCALE GENOMIC DNA]</scope>
    <source>
        <strain evidence="7">CIM:MAG 903</strain>
    </source>
</reference>
<dbReference type="STRING" id="1529.SAMN04487885_11664"/>
<evidence type="ECO:0000256" key="5">
    <source>
        <dbReference type="ARBA" id="ARBA00023136"/>
    </source>
</evidence>
<evidence type="ECO:0000313" key="8">
    <source>
        <dbReference type="EMBL" id="SFF94103.1"/>
    </source>
</evidence>
<feature type="transmembrane region" description="Helical" evidence="6">
    <location>
        <begin position="30"/>
        <end position="47"/>
    </location>
</feature>
<evidence type="ECO:0000313" key="10">
    <source>
        <dbReference type="Proteomes" id="UP000246114"/>
    </source>
</evidence>
<evidence type="ECO:0000256" key="2">
    <source>
        <dbReference type="ARBA" id="ARBA00022475"/>
    </source>
</evidence>
<dbReference type="Pfam" id="PF03788">
    <property type="entry name" value="LrgA"/>
    <property type="match status" value="1"/>
</dbReference>
<dbReference type="GeneID" id="90544457"/>
<sequence length="121" mass="13428">MKILTQIGIVLGICFLGEMIASALPFSFPSSVISMIILFILLITKVIKTEHIKEKSDFLLKNMAFFFIPAGVGIMSNFEFIKSSIIQILIICLITTILTFVATSFTVQAVLKLQRKIRGNA</sequence>
<dbReference type="EMBL" id="FOOE01000016">
    <property type="protein sequence ID" value="SFF94103.1"/>
    <property type="molecule type" value="Genomic_DNA"/>
</dbReference>
<reference evidence="8 9" key="1">
    <citation type="submission" date="2016-10" db="EMBL/GenBank/DDBJ databases">
        <authorList>
            <person name="de Groot N.N."/>
        </authorList>
    </citation>
    <scope>NUCLEOTIDE SEQUENCE [LARGE SCALE GENOMIC DNA]</scope>
    <source>
        <strain evidence="8 9">NLAE-zl-G419</strain>
    </source>
</reference>
<evidence type="ECO:0000313" key="7">
    <source>
        <dbReference type="EMBL" id="PWL52949.1"/>
    </source>
</evidence>
<dbReference type="eggNOG" id="COG1380">
    <property type="taxonomic scope" value="Bacteria"/>
</dbReference>
<dbReference type="PANTHER" id="PTHR33931:SF2">
    <property type="entry name" value="HOLIN-LIKE PROTEIN CIDA"/>
    <property type="match status" value="1"/>
</dbReference>
<dbReference type="Proteomes" id="UP000182135">
    <property type="component" value="Unassembled WGS sequence"/>
</dbReference>
<keyword evidence="2" id="KW-1003">Cell membrane</keyword>
<dbReference type="RefSeq" id="WP_027637994.1">
    <property type="nucleotide sequence ID" value="NZ_BAAACD010000024.1"/>
</dbReference>